<dbReference type="AlphaFoldDB" id="A0AAD7ASV0"/>
<proteinExistence type="predicted"/>
<comment type="caution">
    <text evidence="3">The sequence shown here is derived from an EMBL/GenBank/DDBJ whole genome shotgun (WGS) entry which is preliminary data.</text>
</comment>
<dbReference type="Proteomes" id="UP001218218">
    <property type="component" value="Unassembled WGS sequence"/>
</dbReference>
<evidence type="ECO:0000313" key="3">
    <source>
        <dbReference type="EMBL" id="KAJ7367366.1"/>
    </source>
</evidence>
<organism evidence="3 4">
    <name type="scientific">Mycena albidolilacea</name>
    <dbReference type="NCBI Taxonomy" id="1033008"/>
    <lineage>
        <taxon>Eukaryota</taxon>
        <taxon>Fungi</taxon>
        <taxon>Dikarya</taxon>
        <taxon>Basidiomycota</taxon>
        <taxon>Agaricomycotina</taxon>
        <taxon>Agaricomycetes</taxon>
        <taxon>Agaricomycetidae</taxon>
        <taxon>Agaricales</taxon>
        <taxon>Marasmiineae</taxon>
        <taxon>Mycenaceae</taxon>
        <taxon>Mycena</taxon>
    </lineage>
</organism>
<gene>
    <name evidence="3" type="ORF">DFH08DRAFT_837301</name>
</gene>
<sequence>MAHTADASLDTLLDGGKENGNNSTAKTPERSLKELRTKYILAVGLHIGLIIIHLVFSAIHFPHKYENRISVPLGSQSNALSVAIIVISQVFAVVYLAALVNLMQQLSLRRNLDIRQTMTAFHDKHAAWAGSGAALTTLYRQSHLRTAFSGLFLVALYVFGTSALHITTPSLVSLASANKTSAGYAIFDSSRPDFLHPYISPSAFLDAIPILPTLPLMQNVNATLGLYGNILFDVPRLIYQVYWPHHNRPLAQEFQVPNATLFNVTCGNLAGVEQVGKGNATSWFLKTPVRNVTDGNYSPLRVSTPYGIRFIPQEYMVQNEDFASQTLLVVASVNITDSEGHNGSTFAIDPPFNPLPSDWSSIQGRPRTFDPVVIACSLVSSRADITLDPISKNITQDSIAANPRKTHRVWSAWTEPTASDDHLVQSWASIFLDTSASSIIATWCDDPHQRPNSDQQCQMKDYLTVVEKYVNDRLGIRPLSESSSMTYGTSVNLHDLENVLEDLTAAVFWGAANFPGTQLDQMQPKAFGPVINVTVYDTNAQLTINETPLLAGLFCSVGLLCIALYLVRWPRETGIDTDLDMVGLLQFIWLLGKGSDVQNTVSSVTQPSTDNLRAAGMAEVTLSTLVHRASSSHCSDEEG</sequence>
<feature type="transmembrane region" description="Helical" evidence="2">
    <location>
        <begin position="39"/>
        <end position="59"/>
    </location>
</feature>
<feature type="region of interest" description="Disordered" evidence="1">
    <location>
        <begin position="1"/>
        <end position="29"/>
    </location>
</feature>
<keyword evidence="2" id="KW-1133">Transmembrane helix</keyword>
<keyword evidence="2" id="KW-0472">Membrane</keyword>
<feature type="transmembrane region" description="Helical" evidence="2">
    <location>
        <begin position="147"/>
        <end position="166"/>
    </location>
</feature>
<keyword evidence="2" id="KW-0812">Transmembrane</keyword>
<accession>A0AAD7ASV0</accession>
<dbReference type="EMBL" id="JARIHO010000002">
    <property type="protein sequence ID" value="KAJ7367366.1"/>
    <property type="molecule type" value="Genomic_DNA"/>
</dbReference>
<evidence type="ECO:0000256" key="2">
    <source>
        <dbReference type="SAM" id="Phobius"/>
    </source>
</evidence>
<evidence type="ECO:0000256" key="1">
    <source>
        <dbReference type="SAM" id="MobiDB-lite"/>
    </source>
</evidence>
<feature type="transmembrane region" description="Helical" evidence="2">
    <location>
        <begin position="79"/>
        <end position="102"/>
    </location>
</feature>
<keyword evidence="4" id="KW-1185">Reference proteome</keyword>
<protein>
    <submittedName>
        <fullName evidence="3">Uncharacterized protein</fullName>
    </submittedName>
</protein>
<name>A0AAD7ASV0_9AGAR</name>
<reference evidence="3" key="1">
    <citation type="submission" date="2023-03" db="EMBL/GenBank/DDBJ databases">
        <title>Massive genome expansion in bonnet fungi (Mycena s.s.) driven by repeated elements and novel gene families across ecological guilds.</title>
        <authorList>
            <consortium name="Lawrence Berkeley National Laboratory"/>
            <person name="Harder C.B."/>
            <person name="Miyauchi S."/>
            <person name="Viragh M."/>
            <person name="Kuo A."/>
            <person name="Thoen E."/>
            <person name="Andreopoulos B."/>
            <person name="Lu D."/>
            <person name="Skrede I."/>
            <person name="Drula E."/>
            <person name="Henrissat B."/>
            <person name="Morin E."/>
            <person name="Kohler A."/>
            <person name="Barry K."/>
            <person name="LaButti K."/>
            <person name="Morin E."/>
            <person name="Salamov A."/>
            <person name="Lipzen A."/>
            <person name="Mereny Z."/>
            <person name="Hegedus B."/>
            <person name="Baldrian P."/>
            <person name="Stursova M."/>
            <person name="Weitz H."/>
            <person name="Taylor A."/>
            <person name="Grigoriev I.V."/>
            <person name="Nagy L.G."/>
            <person name="Martin F."/>
            <person name="Kauserud H."/>
        </authorList>
    </citation>
    <scope>NUCLEOTIDE SEQUENCE</scope>
    <source>
        <strain evidence="3">CBHHK002</strain>
    </source>
</reference>
<evidence type="ECO:0000313" key="4">
    <source>
        <dbReference type="Proteomes" id="UP001218218"/>
    </source>
</evidence>